<dbReference type="EMBL" id="CAJNOG010000819">
    <property type="protein sequence ID" value="CAF1364774.1"/>
    <property type="molecule type" value="Genomic_DNA"/>
</dbReference>
<dbReference type="Proteomes" id="UP000663845">
    <property type="component" value="Unassembled WGS sequence"/>
</dbReference>
<dbReference type="Proteomes" id="UP000663844">
    <property type="component" value="Unassembled WGS sequence"/>
</dbReference>
<protein>
    <submittedName>
        <fullName evidence="2">Uncharacterized protein</fullName>
    </submittedName>
</protein>
<evidence type="ECO:0000313" key="3">
    <source>
        <dbReference type="Proteomes" id="UP000663844"/>
    </source>
</evidence>
<evidence type="ECO:0000313" key="1">
    <source>
        <dbReference type="EMBL" id="CAF1364774.1"/>
    </source>
</evidence>
<organism evidence="2 3">
    <name type="scientific">Adineta steineri</name>
    <dbReference type="NCBI Taxonomy" id="433720"/>
    <lineage>
        <taxon>Eukaryota</taxon>
        <taxon>Metazoa</taxon>
        <taxon>Spiralia</taxon>
        <taxon>Gnathifera</taxon>
        <taxon>Rotifera</taxon>
        <taxon>Eurotatoria</taxon>
        <taxon>Bdelloidea</taxon>
        <taxon>Adinetida</taxon>
        <taxon>Adinetidae</taxon>
        <taxon>Adineta</taxon>
    </lineage>
</organism>
<dbReference type="AlphaFoldDB" id="A0A819DVH1"/>
<accession>A0A819DVH1</accession>
<gene>
    <name evidence="1" type="ORF">JYZ213_LOCUS35786</name>
    <name evidence="2" type="ORF">OXD698_LOCUS20605</name>
</gene>
<sequence>MKRSITTLQISNNANVKANLTLEGIVVAVTPIFNSQFNKQGKYWTGLVCDSNQDINRITKYLSSKTNCLLHTKMIEFLNNQNGMKLNELKFNDDNMYTATNQTIVAPKLVSFTPSCIQLFTINDIESMSGGQYVSFICKIIDWSSKVKIFNNEASITTTTHTTFESVEDIGDINCSDTVLLSTESIIIGMITSIGLVEETFNCPKCYSTNIERNNKTIKCNTCQSRSLFINSSMNQNQIKLNITDLNQNTFELIVDTSKIKSLLQECNHQEVSIQDLIEQESVLLILSSITIHVNFNPINKHITNIVINTDDK</sequence>
<proteinExistence type="predicted"/>
<comment type="caution">
    <text evidence="2">The sequence shown here is derived from an EMBL/GenBank/DDBJ whole genome shotgun (WGS) entry which is preliminary data.</text>
</comment>
<evidence type="ECO:0000313" key="2">
    <source>
        <dbReference type="EMBL" id="CAF3839877.1"/>
    </source>
</evidence>
<name>A0A819DVH1_9BILA</name>
<dbReference type="EMBL" id="CAJOAZ010001645">
    <property type="protein sequence ID" value="CAF3839877.1"/>
    <property type="molecule type" value="Genomic_DNA"/>
</dbReference>
<reference evidence="2" key="1">
    <citation type="submission" date="2021-02" db="EMBL/GenBank/DDBJ databases">
        <authorList>
            <person name="Nowell W R."/>
        </authorList>
    </citation>
    <scope>NUCLEOTIDE SEQUENCE</scope>
</reference>